<gene>
    <name evidence="2" type="ORF">FEZ08_12010</name>
</gene>
<dbReference type="NCBIfam" id="TIGR01671">
    <property type="entry name" value="phage_TIGR01671"/>
    <property type="match status" value="1"/>
</dbReference>
<dbReference type="InParanoid" id="A0A5R8Q6L4"/>
<dbReference type="InterPro" id="IPR010024">
    <property type="entry name" value="CHP16711"/>
</dbReference>
<comment type="caution">
    <text evidence="2">The sequence shown here is derived from an EMBL/GenBank/DDBJ whole genome shotgun (WGS) entry which is preliminary data.</text>
</comment>
<feature type="domain" description="YopX protein" evidence="1">
    <location>
        <begin position="7"/>
        <end position="123"/>
    </location>
</feature>
<protein>
    <recommendedName>
        <fullName evidence="1">YopX protein domain-containing protein</fullName>
    </recommendedName>
</protein>
<evidence type="ECO:0000313" key="2">
    <source>
        <dbReference type="EMBL" id="TLG70266.1"/>
    </source>
</evidence>
<name>A0A5R8Q6L4_9FIRM</name>
<organism evidence="2 3">
    <name type="scientific">Culicoidibacter larvae</name>
    <dbReference type="NCBI Taxonomy" id="2579976"/>
    <lineage>
        <taxon>Bacteria</taxon>
        <taxon>Bacillati</taxon>
        <taxon>Bacillota</taxon>
        <taxon>Culicoidibacteria</taxon>
        <taxon>Culicoidibacterales</taxon>
        <taxon>Culicoidibacteraceae</taxon>
        <taxon>Culicoidibacter</taxon>
    </lineage>
</organism>
<dbReference type="OrthoDB" id="1809393at2"/>
<dbReference type="InterPro" id="IPR019096">
    <property type="entry name" value="YopX_protein"/>
</dbReference>
<reference evidence="2 3" key="1">
    <citation type="submission" date="2019-05" db="EMBL/GenBank/DDBJ databases">
        <title>Culicoidintestinum kansasii gen. nov., sp. nov. from the gastrointestinal tract of the biting midge, Culicoides sonorensis.</title>
        <authorList>
            <person name="Neupane S."/>
            <person name="Ghosh A."/>
            <person name="Gunther S."/>
            <person name="Martin K."/>
            <person name="Zurek L."/>
        </authorList>
    </citation>
    <scope>NUCLEOTIDE SEQUENCE [LARGE SCALE GENOMIC DNA]</scope>
    <source>
        <strain evidence="2 3">CS-1</strain>
    </source>
</reference>
<accession>A0A5R8Q6L4</accession>
<dbReference type="Pfam" id="PF09643">
    <property type="entry name" value="YopX"/>
    <property type="match status" value="1"/>
</dbReference>
<dbReference type="Gene3D" id="2.30.30.290">
    <property type="entry name" value="YopX-like domains"/>
    <property type="match status" value="1"/>
</dbReference>
<dbReference type="EMBL" id="VBWP01000021">
    <property type="protein sequence ID" value="TLG70266.1"/>
    <property type="molecule type" value="Genomic_DNA"/>
</dbReference>
<evidence type="ECO:0000313" key="3">
    <source>
        <dbReference type="Proteomes" id="UP000306912"/>
    </source>
</evidence>
<dbReference type="InterPro" id="IPR023385">
    <property type="entry name" value="YopX-like_C"/>
</dbReference>
<dbReference type="Proteomes" id="UP000306912">
    <property type="component" value="Unassembled WGS sequence"/>
</dbReference>
<dbReference type="SUPFAM" id="SSF159006">
    <property type="entry name" value="YopX-like"/>
    <property type="match status" value="1"/>
</dbReference>
<dbReference type="AlphaFoldDB" id="A0A5R8Q6L4"/>
<evidence type="ECO:0000259" key="1">
    <source>
        <dbReference type="Pfam" id="PF09643"/>
    </source>
</evidence>
<proteinExistence type="predicted"/>
<sequence length="126" mass="14645">MREIKVRAYINDLGKVYDVDEIDFSGEAITIYIDEVYTRYNFRQVELLQYTGLKDKNGVEIYEGDIVQFDNLGVNLIGVIMFDDFYKQMYIKANDGLDYYVGGELITTREVIGNKFENPQLLKGEL</sequence>
<keyword evidence="3" id="KW-1185">Reference proteome</keyword>
<dbReference type="RefSeq" id="WP_138192744.1">
    <property type="nucleotide sequence ID" value="NZ_VBWP01000021.1"/>
</dbReference>